<reference evidence="5 6" key="2">
    <citation type="submission" date="2019-09" db="EMBL/GenBank/DDBJ databases">
        <title>Complete Genome Sequence and Methylome Analysis of free living Spirochaetas.</title>
        <authorList>
            <person name="Leshcheva N."/>
            <person name="Mikheeva N."/>
        </authorList>
    </citation>
    <scope>NUCLEOTIDE SEQUENCE [LARGE SCALE GENOMIC DNA]</scope>
    <source>
        <strain evidence="5 6">P</strain>
    </source>
</reference>
<keyword evidence="3" id="KW-0804">Transcription</keyword>
<dbReference type="InterPro" id="IPR037923">
    <property type="entry name" value="HTH-like"/>
</dbReference>
<dbReference type="PANTHER" id="PTHR43280">
    <property type="entry name" value="ARAC-FAMILY TRANSCRIPTIONAL REGULATOR"/>
    <property type="match status" value="1"/>
</dbReference>
<dbReference type="OrthoDB" id="328780at2"/>
<keyword evidence="6" id="KW-1185">Reference proteome</keyword>
<proteinExistence type="predicted"/>
<dbReference type="Pfam" id="PF12833">
    <property type="entry name" value="HTH_18"/>
    <property type="match status" value="1"/>
</dbReference>
<dbReference type="SUPFAM" id="SSF46689">
    <property type="entry name" value="Homeodomain-like"/>
    <property type="match status" value="2"/>
</dbReference>
<evidence type="ECO:0000256" key="1">
    <source>
        <dbReference type="ARBA" id="ARBA00023015"/>
    </source>
</evidence>
<sequence>MLNLNISMYNIYQDWKMHSINKVEFGFGFLIKDYPEHFDDFFELHYIYKGSGILKKDNILYSLKPDTLLISPPGERHSIKVDKCLGFHVIRLKYTHGIEELLYRVCKRCQNLGGFTLHKSRRYEFDRLKLLVSLNTKEAYDSAWYGIISILGELIIPNSNTKVAYSKDILTEIIRYMGNHIDKKMKLEDFSSFFNITPSKLTKLFKVRTGFSAMEYFLRLKIDAACYMLTSSKILNKDIALQLGFSDEFHFSKTFKNKTELSPREYRERYKTKKIANSSS</sequence>
<dbReference type="Pfam" id="PF02311">
    <property type="entry name" value="AraC_binding"/>
    <property type="match status" value="1"/>
</dbReference>
<protein>
    <submittedName>
        <fullName evidence="5">AraC family transcriptional regulator</fullName>
    </submittedName>
</protein>
<keyword evidence="1" id="KW-0805">Transcription regulation</keyword>
<evidence type="ECO:0000259" key="4">
    <source>
        <dbReference type="PROSITE" id="PS01124"/>
    </source>
</evidence>
<gene>
    <name evidence="5" type="ORF">EW093_01595</name>
</gene>
<feature type="domain" description="HTH araC/xylS-type" evidence="4">
    <location>
        <begin position="171"/>
        <end position="269"/>
    </location>
</feature>
<name>A0A5C1Q965_9SPIO</name>
<keyword evidence="2" id="KW-0238">DNA-binding</keyword>
<dbReference type="InterPro" id="IPR018060">
    <property type="entry name" value="HTH_AraC"/>
</dbReference>
<reference evidence="5 6" key="1">
    <citation type="submission" date="2019-02" db="EMBL/GenBank/DDBJ databases">
        <authorList>
            <person name="Fomenkov A."/>
            <person name="Dubinina G."/>
            <person name="Grabovich M."/>
            <person name="Vincze T."/>
            <person name="Roberts R.J."/>
        </authorList>
    </citation>
    <scope>NUCLEOTIDE SEQUENCE [LARGE SCALE GENOMIC DNA]</scope>
    <source>
        <strain evidence="5 6">P</strain>
    </source>
</reference>
<dbReference type="SUPFAM" id="SSF51215">
    <property type="entry name" value="Regulatory protein AraC"/>
    <property type="match status" value="1"/>
</dbReference>
<dbReference type="Gene3D" id="1.10.10.60">
    <property type="entry name" value="Homeodomain-like"/>
    <property type="match status" value="2"/>
</dbReference>
<accession>A0A5C1Q965</accession>
<dbReference type="AlphaFoldDB" id="A0A5C1Q965"/>
<dbReference type="PROSITE" id="PS01124">
    <property type="entry name" value="HTH_ARAC_FAMILY_2"/>
    <property type="match status" value="1"/>
</dbReference>
<dbReference type="SMART" id="SM00342">
    <property type="entry name" value="HTH_ARAC"/>
    <property type="match status" value="1"/>
</dbReference>
<dbReference type="KEGG" id="sper:EW093_01595"/>
<dbReference type="Proteomes" id="UP000323824">
    <property type="component" value="Chromosome"/>
</dbReference>
<evidence type="ECO:0000256" key="2">
    <source>
        <dbReference type="ARBA" id="ARBA00023125"/>
    </source>
</evidence>
<dbReference type="GO" id="GO:0003700">
    <property type="term" value="F:DNA-binding transcription factor activity"/>
    <property type="evidence" value="ECO:0007669"/>
    <property type="project" value="InterPro"/>
</dbReference>
<dbReference type="EMBL" id="CP035807">
    <property type="protein sequence ID" value="QEN03449.1"/>
    <property type="molecule type" value="Genomic_DNA"/>
</dbReference>
<dbReference type="InterPro" id="IPR009057">
    <property type="entry name" value="Homeodomain-like_sf"/>
</dbReference>
<dbReference type="GO" id="GO:0043565">
    <property type="term" value="F:sequence-specific DNA binding"/>
    <property type="evidence" value="ECO:0007669"/>
    <property type="project" value="InterPro"/>
</dbReference>
<evidence type="ECO:0000313" key="5">
    <source>
        <dbReference type="EMBL" id="QEN03449.1"/>
    </source>
</evidence>
<organism evidence="5 6">
    <name type="scientific">Thiospirochaeta perfilievii</name>
    <dbReference type="NCBI Taxonomy" id="252967"/>
    <lineage>
        <taxon>Bacteria</taxon>
        <taxon>Pseudomonadati</taxon>
        <taxon>Spirochaetota</taxon>
        <taxon>Spirochaetia</taxon>
        <taxon>Spirochaetales</taxon>
        <taxon>Spirochaetaceae</taxon>
        <taxon>Thiospirochaeta</taxon>
    </lineage>
</organism>
<evidence type="ECO:0000313" key="6">
    <source>
        <dbReference type="Proteomes" id="UP000323824"/>
    </source>
</evidence>
<evidence type="ECO:0000256" key="3">
    <source>
        <dbReference type="ARBA" id="ARBA00023163"/>
    </source>
</evidence>
<dbReference type="PANTHER" id="PTHR43280:SF30">
    <property type="entry name" value="MMSAB OPERON REGULATORY PROTEIN"/>
    <property type="match status" value="1"/>
</dbReference>
<dbReference type="InterPro" id="IPR003313">
    <property type="entry name" value="AraC-bd"/>
</dbReference>